<gene>
    <name evidence="1" type="ORF">PGB27_01445</name>
</gene>
<name>A0ABT5SMD7_9PSEU</name>
<comment type="caution">
    <text evidence="1">The sequence shown here is derived from an EMBL/GenBank/DDBJ whole genome shotgun (WGS) entry which is preliminary data.</text>
</comment>
<keyword evidence="2" id="KW-1185">Reference proteome</keyword>
<reference evidence="1 2" key="1">
    <citation type="submission" date="2023-02" db="EMBL/GenBank/DDBJ databases">
        <title>Genome sequencing required for Actinomycetospora new species description.</title>
        <authorList>
            <person name="Saimee Y."/>
            <person name="Duangmal K."/>
        </authorList>
    </citation>
    <scope>NUCLEOTIDE SEQUENCE [LARGE SCALE GENOMIC DNA]</scope>
    <source>
        <strain evidence="1 2">DW7H6</strain>
    </source>
</reference>
<dbReference type="EMBL" id="JAQZAO010000001">
    <property type="protein sequence ID" value="MDD7964000.1"/>
    <property type="molecule type" value="Genomic_DNA"/>
</dbReference>
<protein>
    <recommendedName>
        <fullName evidence="3">NIPSNAP protein</fullName>
    </recommendedName>
</protein>
<organism evidence="1 2">
    <name type="scientific">Actinomycetospora lemnae</name>
    <dbReference type="NCBI Taxonomy" id="3019891"/>
    <lineage>
        <taxon>Bacteria</taxon>
        <taxon>Bacillati</taxon>
        <taxon>Actinomycetota</taxon>
        <taxon>Actinomycetes</taxon>
        <taxon>Pseudonocardiales</taxon>
        <taxon>Pseudonocardiaceae</taxon>
        <taxon>Actinomycetospora</taxon>
    </lineage>
</organism>
<dbReference type="RefSeq" id="WP_274198551.1">
    <property type="nucleotide sequence ID" value="NZ_JAQZAO010000001.1"/>
</dbReference>
<accession>A0ABT5SMD7</accession>
<proteinExistence type="predicted"/>
<dbReference type="Proteomes" id="UP001300763">
    <property type="component" value="Unassembled WGS sequence"/>
</dbReference>
<evidence type="ECO:0008006" key="3">
    <source>
        <dbReference type="Google" id="ProtNLM"/>
    </source>
</evidence>
<evidence type="ECO:0000313" key="2">
    <source>
        <dbReference type="Proteomes" id="UP001300763"/>
    </source>
</evidence>
<evidence type="ECO:0000313" key="1">
    <source>
        <dbReference type="EMBL" id="MDD7964000.1"/>
    </source>
</evidence>
<sequence>MADRDALLARYRELVDRELPAAAAREHWVIRHGHCFGRVLLDDAVGGRWYDALDRRRGAAYRQLDDDRLAHAVAQGERMLAEGAALVRDLDARSLVWRGKAPEAPTTV</sequence>